<evidence type="ECO:0008006" key="4">
    <source>
        <dbReference type="Google" id="ProtNLM"/>
    </source>
</evidence>
<keyword evidence="1" id="KW-1133">Transmembrane helix</keyword>
<name>A0A0W0FWF4_MONRR</name>
<proteinExistence type="predicted"/>
<comment type="caution">
    <text evidence="2">The sequence shown here is derived from an EMBL/GenBank/DDBJ whole genome shotgun (WGS) entry which is preliminary data.</text>
</comment>
<feature type="transmembrane region" description="Helical" evidence="1">
    <location>
        <begin position="66"/>
        <end position="94"/>
    </location>
</feature>
<protein>
    <recommendedName>
        <fullName evidence="4">G protein-coupled receptor</fullName>
    </recommendedName>
</protein>
<sequence>MSSTLPEEIDISITQALIFPIVNLSVLYFVYGFYVLLFGMCLYMTCSRQLDGNQRASRNLHISLTVVLFVLSTAFLVDTTIILICDSIAAFMTVKIRDPEPLAYHFTYDVMTKVVYSFKFILPVFLNITTDYMLIHRCFVIWSSKKCVAVPLIVASVVANALGLVSAVMMTIGTRDPRIHSNEVLYNIGDYLAFAYLISSAVVNSILTLLTAGRIWWIYRQARIQGVQTSDTFVHSISKIILESGILYPTIIIASLIQANITTPETVPFDFHVLIPLSAGIAPTLIMVRAQLGQNVECLRDTALSDMRFTVRSTSQGTTATDSQMHVYSFGMAPLAREESDKRKDLPA</sequence>
<dbReference type="Proteomes" id="UP000054988">
    <property type="component" value="Unassembled WGS sequence"/>
</dbReference>
<gene>
    <name evidence="2" type="ORF">WG66_6937</name>
</gene>
<accession>A0A0W0FWF4</accession>
<keyword evidence="1" id="KW-0812">Transmembrane</keyword>
<feature type="transmembrane region" description="Helical" evidence="1">
    <location>
        <begin position="271"/>
        <end position="290"/>
    </location>
</feature>
<feature type="transmembrane region" description="Helical" evidence="1">
    <location>
        <begin position="193"/>
        <end position="219"/>
    </location>
</feature>
<keyword evidence="1" id="KW-0472">Membrane</keyword>
<feature type="transmembrane region" description="Helical" evidence="1">
    <location>
        <begin position="114"/>
        <end position="135"/>
    </location>
</feature>
<dbReference type="AlphaFoldDB" id="A0A0W0FWF4"/>
<reference evidence="2 3" key="1">
    <citation type="submission" date="2015-12" db="EMBL/GenBank/DDBJ databases">
        <title>Draft genome sequence of Moniliophthora roreri, the causal agent of frosty pod rot of cacao.</title>
        <authorList>
            <person name="Aime M.C."/>
            <person name="Diaz-Valderrama J.R."/>
            <person name="Kijpornyongpan T."/>
            <person name="Phillips-Mora W."/>
        </authorList>
    </citation>
    <scope>NUCLEOTIDE SEQUENCE [LARGE SCALE GENOMIC DNA]</scope>
    <source>
        <strain evidence="2 3">MCA 2952</strain>
    </source>
</reference>
<organism evidence="2 3">
    <name type="scientific">Moniliophthora roreri</name>
    <name type="common">Frosty pod rot fungus</name>
    <name type="synonym">Monilia roreri</name>
    <dbReference type="NCBI Taxonomy" id="221103"/>
    <lineage>
        <taxon>Eukaryota</taxon>
        <taxon>Fungi</taxon>
        <taxon>Dikarya</taxon>
        <taxon>Basidiomycota</taxon>
        <taxon>Agaricomycotina</taxon>
        <taxon>Agaricomycetes</taxon>
        <taxon>Agaricomycetidae</taxon>
        <taxon>Agaricales</taxon>
        <taxon>Marasmiineae</taxon>
        <taxon>Marasmiaceae</taxon>
        <taxon>Moniliophthora</taxon>
    </lineage>
</organism>
<evidence type="ECO:0000313" key="3">
    <source>
        <dbReference type="Proteomes" id="UP000054988"/>
    </source>
</evidence>
<feature type="transmembrane region" description="Helical" evidence="1">
    <location>
        <begin position="147"/>
        <end position="173"/>
    </location>
</feature>
<feature type="transmembrane region" description="Helical" evidence="1">
    <location>
        <begin position="240"/>
        <end position="259"/>
    </location>
</feature>
<evidence type="ECO:0000256" key="1">
    <source>
        <dbReference type="SAM" id="Phobius"/>
    </source>
</evidence>
<feature type="transmembrane region" description="Helical" evidence="1">
    <location>
        <begin position="26"/>
        <end position="45"/>
    </location>
</feature>
<evidence type="ECO:0000313" key="2">
    <source>
        <dbReference type="EMBL" id="KTB40494.1"/>
    </source>
</evidence>
<dbReference type="EMBL" id="LATX01001575">
    <property type="protein sequence ID" value="KTB40494.1"/>
    <property type="molecule type" value="Genomic_DNA"/>
</dbReference>